<evidence type="ECO:0000313" key="2">
    <source>
        <dbReference type="EMBL" id="GFR24708.1"/>
    </source>
</evidence>
<protein>
    <submittedName>
        <fullName evidence="2">Uncharacterized protein</fullName>
    </submittedName>
</protein>
<dbReference type="EMBL" id="BMAO01008549">
    <property type="protein sequence ID" value="GFR24708.1"/>
    <property type="molecule type" value="Genomic_DNA"/>
</dbReference>
<organism evidence="2 3">
    <name type="scientific">Trichonephila clavata</name>
    <name type="common">Joro spider</name>
    <name type="synonym">Nephila clavata</name>
    <dbReference type="NCBI Taxonomy" id="2740835"/>
    <lineage>
        <taxon>Eukaryota</taxon>
        <taxon>Metazoa</taxon>
        <taxon>Ecdysozoa</taxon>
        <taxon>Arthropoda</taxon>
        <taxon>Chelicerata</taxon>
        <taxon>Arachnida</taxon>
        <taxon>Araneae</taxon>
        <taxon>Araneomorphae</taxon>
        <taxon>Entelegynae</taxon>
        <taxon>Araneoidea</taxon>
        <taxon>Nephilidae</taxon>
        <taxon>Trichonephila</taxon>
    </lineage>
</organism>
<feature type="region of interest" description="Disordered" evidence="1">
    <location>
        <begin position="1"/>
        <end position="40"/>
    </location>
</feature>
<name>A0A8X6HKC8_TRICU</name>
<dbReference type="InterPro" id="IPR021109">
    <property type="entry name" value="Peptidase_aspartic_dom_sf"/>
</dbReference>
<dbReference type="SUPFAM" id="SSF50630">
    <property type="entry name" value="Acid proteases"/>
    <property type="match status" value="1"/>
</dbReference>
<dbReference type="Gene3D" id="2.40.70.10">
    <property type="entry name" value="Acid Proteases"/>
    <property type="match status" value="1"/>
</dbReference>
<accession>A0A8X6HKC8</accession>
<reference evidence="2" key="1">
    <citation type="submission" date="2020-07" db="EMBL/GenBank/DDBJ databases">
        <title>Multicomponent nature underlies the extraordinary mechanical properties of spider dragline silk.</title>
        <authorList>
            <person name="Kono N."/>
            <person name="Nakamura H."/>
            <person name="Mori M."/>
            <person name="Yoshida Y."/>
            <person name="Ohtoshi R."/>
            <person name="Malay A.D."/>
            <person name="Moran D.A.P."/>
            <person name="Tomita M."/>
            <person name="Numata K."/>
            <person name="Arakawa K."/>
        </authorList>
    </citation>
    <scope>NUCLEOTIDE SEQUENCE</scope>
</reference>
<evidence type="ECO:0000256" key="1">
    <source>
        <dbReference type="SAM" id="MobiDB-lite"/>
    </source>
</evidence>
<comment type="caution">
    <text evidence="2">The sequence shown here is derived from an EMBL/GenBank/DDBJ whole genome shotgun (WGS) entry which is preliminary data.</text>
</comment>
<dbReference type="Proteomes" id="UP000887116">
    <property type="component" value="Unassembled WGS sequence"/>
</dbReference>
<feature type="compositionally biased region" description="Polar residues" evidence="1">
    <location>
        <begin position="12"/>
        <end position="29"/>
    </location>
</feature>
<dbReference type="OrthoDB" id="7288680at2759"/>
<sequence length="167" mass="18660">MARVPLVRYPDSSRSTNHDNNTQRGTTNLNSSDSRRNNYSYRISTPGKSAIANTSNSLSCIKTQTNKRTLIPVMINNNIEIQALCDPSTDITIIQQSCVPADAVIHPWTDGQLQVVDHKLNPIGWISVNITVGNIEHTMPKVGICTQLSFPLIFGFDWQQQVQARWP</sequence>
<gene>
    <name evidence="2" type="primary">AVEN_134386_1</name>
    <name evidence="2" type="ORF">TNCT_504021</name>
</gene>
<keyword evidence="3" id="KW-1185">Reference proteome</keyword>
<proteinExistence type="predicted"/>
<dbReference type="AlphaFoldDB" id="A0A8X6HKC8"/>
<evidence type="ECO:0000313" key="3">
    <source>
        <dbReference type="Proteomes" id="UP000887116"/>
    </source>
</evidence>